<evidence type="ECO:0000313" key="7">
    <source>
        <dbReference type="EMBL" id="SOD99834.1"/>
    </source>
</evidence>
<evidence type="ECO:0000313" key="8">
    <source>
        <dbReference type="Proteomes" id="UP000219621"/>
    </source>
</evidence>
<dbReference type="EMBL" id="OCNJ01000010">
    <property type="protein sequence ID" value="SOD99834.1"/>
    <property type="molecule type" value="Genomic_DNA"/>
</dbReference>
<dbReference type="PANTHER" id="PTHR11963:SF20">
    <property type="entry name" value="PEPTIDASE B"/>
    <property type="match status" value="1"/>
</dbReference>
<dbReference type="RefSeq" id="WP_245913549.1">
    <property type="nucleotide sequence ID" value="NZ_OCNJ01000010.1"/>
</dbReference>
<dbReference type="InterPro" id="IPR011356">
    <property type="entry name" value="Leucine_aapep/pepB"/>
</dbReference>
<dbReference type="PROSITE" id="PS00631">
    <property type="entry name" value="CYTOSOL_AP"/>
    <property type="match status" value="1"/>
</dbReference>
<comment type="similarity">
    <text evidence="1">Belongs to the peptidase M17 family.</text>
</comment>
<protein>
    <submittedName>
        <fullName evidence="7">Leucyl aminopeptidase</fullName>
    </submittedName>
</protein>
<name>A0A286GXN8_9PROT</name>
<dbReference type="GO" id="GO:0005737">
    <property type="term" value="C:cytoplasm"/>
    <property type="evidence" value="ECO:0007669"/>
    <property type="project" value="InterPro"/>
</dbReference>
<evidence type="ECO:0000256" key="3">
    <source>
        <dbReference type="ARBA" id="ARBA00022670"/>
    </source>
</evidence>
<dbReference type="CDD" id="cd00433">
    <property type="entry name" value="Peptidase_M17"/>
    <property type="match status" value="1"/>
</dbReference>
<dbReference type="PRINTS" id="PR00481">
    <property type="entry name" value="LAMNOPPTDASE"/>
</dbReference>
<dbReference type="InterPro" id="IPR043472">
    <property type="entry name" value="Macro_dom-like"/>
</dbReference>
<evidence type="ECO:0000256" key="2">
    <source>
        <dbReference type="ARBA" id="ARBA00022438"/>
    </source>
</evidence>
<dbReference type="GO" id="GO:0070006">
    <property type="term" value="F:metalloaminopeptidase activity"/>
    <property type="evidence" value="ECO:0007669"/>
    <property type="project" value="InterPro"/>
</dbReference>
<evidence type="ECO:0000256" key="5">
    <source>
        <dbReference type="ARBA" id="ARBA00023211"/>
    </source>
</evidence>
<evidence type="ECO:0000259" key="6">
    <source>
        <dbReference type="PROSITE" id="PS00631"/>
    </source>
</evidence>
<reference evidence="7 8" key="1">
    <citation type="submission" date="2017-09" db="EMBL/GenBank/DDBJ databases">
        <authorList>
            <person name="Ehlers B."/>
            <person name="Leendertz F.H."/>
        </authorList>
    </citation>
    <scope>NUCLEOTIDE SEQUENCE [LARGE SCALE GENOMIC DNA]</scope>
    <source>
        <strain evidence="7 8">USBA 140</strain>
    </source>
</reference>
<dbReference type="SUPFAM" id="SSF53187">
    <property type="entry name" value="Zn-dependent exopeptidases"/>
    <property type="match status" value="1"/>
</dbReference>
<dbReference type="AlphaFoldDB" id="A0A286GXN8"/>
<dbReference type="Gene3D" id="3.40.630.10">
    <property type="entry name" value="Zn peptidases"/>
    <property type="match status" value="1"/>
</dbReference>
<dbReference type="Pfam" id="PF00883">
    <property type="entry name" value="Peptidase_M17"/>
    <property type="match status" value="1"/>
</dbReference>
<dbReference type="Gene3D" id="3.40.220.10">
    <property type="entry name" value="Leucine Aminopeptidase, subunit E, domain 1"/>
    <property type="match status" value="1"/>
</dbReference>
<evidence type="ECO:0000256" key="4">
    <source>
        <dbReference type="ARBA" id="ARBA00022801"/>
    </source>
</evidence>
<evidence type="ECO:0000256" key="1">
    <source>
        <dbReference type="ARBA" id="ARBA00009528"/>
    </source>
</evidence>
<proteinExistence type="inferred from homology"/>
<keyword evidence="5" id="KW-0464">Manganese</keyword>
<dbReference type="Pfam" id="PF21337">
    <property type="entry name" value="Peptidase_M17_N_1"/>
    <property type="match status" value="1"/>
</dbReference>
<organism evidence="7 8">
    <name type="scientific">Caenispirillum bisanense</name>
    <dbReference type="NCBI Taxonomy" id="414052"/>
    <lineage>
        <taxon>Bacteria</taxon>
        <taxon>Pseudomonadati</taxon>
        <taxon>Pseudomonadota</taxon>
        <taxon>Alphaproteobacteria</taxon>
        <taxon>Rhodospirillales</taxon>
        <taxon>Novispirillaceae</taxon>
        <taxon>Caenispirillum</taxon>
    </lineage>
</organism>
<keyword evidence="2 7" id="KW-0031">Aminopeptidase</keyword>
<feature type="domain" description="Cytosol aminopeptidase" evidence="6">
    <location>
        <begin position="313"/>
        <end position="320"/>
    </location>
</feature>
<keyword evidence="8" id="KW-1185">Reference proteome</keyword>
<dbReference type="InterPro" id="IPR048816">
    <property type="entry name" value="Peptidase_M17_N_1"/>
</dbReference>
<dbReference type="InterPro" id="IPR000819">
    <property type="entry name" value="Peptidase_M17_C"/>
</dbReference>
<sequence length="465" mass="48804">MPAHTSPTALLVDTAPAAAVPLTAVTQAGLEAWRSEQEAATLRWVDAAGFKADAGAFVLLPDAEGGLGRVVAGLGDGSDPWALAGLPAAMPKGCYRLDPEPEPAVATWAAFAWEMGGYSFTRYKSGPAPTLATLVWPEGADRAHVERTVAGTTLVRDLINTPAADMGPEELAAAAGALADAHGATLDVIVGEDLERRDYPAVYAVGKGSSRPPRLIDLHWGDPSHPKVTLVGKGVCFDSGGYDLKPSGGMKLMKKDMGGAANVLGLARMIMMAGLPVRLRVLIPAVENMVSGHAMRPLDVLRTRKGLTVEVGNTDAEGRLVLCDALAEADAEQPALLIDCATLTGAARVAMGPEVVPFFTNDDALAADLERHGAAAADPLWRLPLWKGYRKQLDSKVADISNMSDSPFGGAITAALFLNEFVAPSTSWVHIDMYGWNPGNRPGRPMGGEAFALRALFAVIADRFG</sequence>
<accession>A0A286GXN8</accession>
<gene>
    <name evidence="7" type="ORF">SAMN05421508_11025</name>
</gene>
<keyword evidence="4" id="KW-0378">Hydrolase</keyword>
<dbReference type="GO" id="GO:0030145">
    <property type="term" value="F:manganese ion binding"/>
    <property type="evidence" value="ECO:0007669"/>
    <property type="project" value="InterPro"/>
</dbReference>
<keyword evidence="3" id="KW-0645">Protease</keyword>
<dbReference type="PANTHER" id="PTHR11963">
    <property type="entry name" value="LEUCINE AMINOPEPTIDASE-RELATED"/>
    <property type="match status" value="1"/>
</dbReference>
<dbReference type="Proteomes" id="UP000219621">
    <property type="component" value="Unassembled WGS sequence"/>
</dbReference>
<dbReference type="GO" id="GO:0006508">
    <property type="term" value="P:proteolysis"/>
    <property type="evidence" value="ECO:0007669"/>
    <property type="project" value="UniProtKB-KW"/>
</dbReference>